<dbReference type="EMBL" id="OZ004259">
    <property type="protein sequence ID" value="CAK7916303.1"/>
    <property type="molecule type" value="Genomic_DNA"/>
</dbReference>
<keyword evidence="12" id="KW-1185">Reference proteome</keyword>
<accession>A0ABP0EJN9</accession>
<evidence type="ECO:0000256" key="6">
    <source>
        <dbReference type="ARBA" id="ARBA00023163"/>
    </source>
</evidence>
<proteinExistence type="inferred from homology"/>
<evidence type="ECO:0000256" key="7">
    <source>
        <dbReference type="ARBA" id="ARBA00023242"/>
    </source>
</evidence>
<gene>
    <name evidence="9 11" type="primary">MED8</name>
    <name evidence="11" type="ORF">CAAN4_G03246</name>
</gene>
<dbReference type="PANTHER" id="PTHR13074">
    <property type="entry name" value="MEDIATOR OF RNA POLYMERASE II TRANSCRIPTION SUBUNIT 8"/>
    <property type="match status" value="1"/>
</dbReference>
<sequence length="231" mass="26675">MNLNGQRQQPAPLPVDFSSVPVDSLETLRNRLNQVHISLRKLFDQINHHNRHPSKVRLPSYTHLQSQFQILLTQLHSLTANLEANGEILKTTNVYPLPSFPATQQENLLTTLLRKKPLPEIDEWIENALVRGKHDDEGSATIQSNDEFAQWCSAKVEELQEEFQFWGFNTTQELEHAASEQGKQEKAEKEAIEREKKDLELKITDNDRKPLHPNQVLKFMYQDVNPVTPDI</sequence>
<dbReference type="Gene3D" id="6.10.250.2610">
    <property type="match status" value="1"/>
</dbReference>
<dbReference type="PANTHER" id="PTHR13074:SF9">
    <property type="entry name" value="MEDIATOR OF RNA POLYMERASE II TRANSCRIPTION SUBUNIT 8"/>
    <property type="match status" value="1"/>
</dbReference>
<feature type="coiled-coil region" evidence="10">
    <location>
        <begin position="182"/>
        <end position="209"/>
    </location>
</feature>
<dbReference type="InterPro" id="IPR019364">
    <property type="entry name" value="Mediatior_Med8_fun/met"/>
</dbReference>
<keyword evidence="4 9" id="KW-0805">Transcription regulation</keyword>
<evidence type="ECO:0000313" key="11">
    <source>
        <dbReference type="EMBL" id="CAK7916303.1"/>
    </source>
</evidence>
<dbReference type="Gene3D" id="1.20.58.1710">
    <property type="match status" value="1"/>
</dbReference>
<comment type="subunit">
    <text evidence="9">Component of the Mediator complex.</text>
</comment>
<evidence type="ECO:0000256" key="8">
    <source>
        <dbReference type="ARBA" id="ARBA00031261"/>
    </source>
</evidence>
<evidence type="ECO:0000256" key="3">
    <source>
        <dbReference type="ARBA" id="ARBA00020637"/>
    </source>
</evidence>
<dbReference type="Proteomes" id="UP001497600">
    <property type="component" value="Chromosome G"/>
</dbReference>
<evidence type="ECO:0000256" key="2">
    <source>
        <dbReference type="ARBA" id="ARBA00005716"/>
    </source>
</evidence>
<organism evidence="11 12">
    <name type="scientific">[Candida] anglica</name>
    <dbReference type="NCBI Taxonomy" id="148631"/>
    <lineage>
        <taxon>Eukaryota</taxon>
        <taxon>Fungi</taxon>
        <taxon>Dikarya</taxon>
        <taxon>Ascomycota</taxon>
        <taxon>Saccharomycotina</taxon>
        <taxon>Pichiomycetes</taxon>
        <taxon>Debaryomycetaceae</taxon>
        <taxon>Kurtzmaniella</taxon>
    </lineage>
</organism>
<keyword evidence="7 9" id="KW-0539">Nucleus</keyword>
<evidence type="ECO:0000313" key="12">
    <source>
        <dbReference type="Proteomes" id="UP001497600"/>
    </source>
</evidence>
<keyword evidence="5 9" id="KW-0010">Activator</keyword>
<evidence type="ECO:0000256" key="9">
    <source>
        <dbReference type="RuleBase" id="RU364144"/>
    </source>
</evidence>
<comment type="similarity">
    <text evidence="2 9">Belongs to the Mediator complex subunit 8 family.</text>
</comment>
<evidence type="ECO:0000256" key="4">
    <source>
        <dbReference type="ARBA" id="ARBA00023015"/>
    </source>
</evidence>
<protein>
    <recommendedName>
        <fullName evidence="3 9">Mediator of RNA polymerase II transcription subunit 8</fullName>
    </recommendedName>
    <alternativeName>
        <fullName evidence="8 9">Mediator complex subunit 8</fullName>
    </alternativeName>
</protein>
<reference evidence="11 12" key="1">
    <citation type="submission" date="2024-01" db="EMBL/GenBank/DDBJ databases">
        <authorList>
            <consortium name="Genoscope - CEA"/>
            <person name="William W."/>
        </authorList>
    </citation>
    <scope>NUCLEOTIDE SEQUENCE [LARGE SCALE GENOMIC DNA]</scope>
    <source>
        <strain evidence="11 12">29B2s-10</strain>
    </source>
</reference>
<keyword evidence="10" id="KW-0175">Coiled coil</keyword>
<name>A0ABP0EJN9_9ASCO</name>
<evidence type="ECO:0000256" key="1">
    <source>
        <dbReference type="ARBA" id="ARBA00004123"/>
    </source>
</evidence>
<comment type="function">
    <text evidence="9">Component of the Mediator complex, a coactivator involved in the regulated transcription of nearly all RNA polymerase II-dependent genes. Mediator functions as a bridge to convey information from gene-specific regulatory proteins to the basal RNA polymerase II transcription machinery. Mediator is recruited to promoters by direct interactions with regulatory proteins and serves as a scaffold for the assembly of a functional preinitiation complex with RNA polymerase II and the general transcription factors.</text>
</comment>
<dbReference type="Pfam" id="PF10232">
    <property type="entry name" value="Med8"/>
    <property type="match status" value="1"/>
</dbReference>
<keyword evidence="6 9" id="KW-0804">Transcription</keyword>
<evidence type="ECO:0000256" key="5">
    <source>
        <dbReference type="ARBA" id="ARBA00023159"/>
    </source>
</evidence>
<comment type="subcellular location">
    <subcellularLocation>
        <location evidence="1 9">Nucleus</location>
    </subcellularLocation>
</comment>
<evidence type="ECO:0000256" key="10">
    <source>
        <dbReference type="SAM" id="Coils"/>
    </source>
</evidence>